<dbReference type="Pfam" id="PF00005">
    <property type="entry name" value="ABC_tran"/>
    <property type="match status" value="1"/>
</dbReference>
<dbReference type="EMBL" id="CP002293">
    <property type="protein sequence ID" value="ADP75984.1"/>
    <property type="molecule type" value="Genomic_DNA"/>
</dbReference>
<keyword evidence="9" id="KW-0406">Ion transport</keyword>
<dbReference type="NCBIfam" id="TIGR01727">
    <property type="entry name" value="oligo_HPY"/>
    <property type="match status" value="1"/>
</dbReference>
<comment type="subunit">
    <text evidence="12">The complex is composed of two ATP-binding proteins (NikD and NikE), two transmembrane proteins (NikB and NikC) and a solute-binding protein (NikA).</text>
</comment>
<name>A0A7U3YIG3_GEOS0</name>
<evidence type="ECO:0000256" key="4">
    <source>
        <dbReference type="ARBA" id="ARBA00022475"/>
    </source>
</evidence>
<evidence type="ECO:0000313" key="17">
    <source>
        <dbReference type="EMBL" id="ADP75984.1"/>
    </source>
</evidence>
<gene>
    <name evidence="17" type="ORF">GY4MC1_3319</name>
</gene>
<comment type="similarity">
    <text evidence="2">Belongs to the ABC transporter superfamily.</text>
</comment>
<dbReference type="PANTHER" id="PTHR43297">
    <property type="entry name" value="OLIGOPEPTIDE TRANSPORT ATP-BINDING PROTEIN APPD"/>
    <property type="match status" value="1"/>
</dbReference>
<keyword evidence="4" id="KW-1003">Cell membrane</keyword>
<keyword evidence="3" id="KW-0813">Transport</keyword>
<dbReference type="InterPro" id="IPR017871">
    <property type="entry name" value="ABC_transporter-like_CS"/>
</dbReference>
<protein>
    <recommendedName>
        <fullName evidence="14">Nickel import system ATP-binding protein NikD</fullName>
        <ecNumber evidence="13">7.2.2.11</ecNumber>
    </recommendedName>
</protein>
<dbReference type="InterPro" id="IPR050388">
    <property type="entry name" value="ABC_Ni/Peptide_Import"/>
</dbReference>
<evidence type="ECO:0000256" key="9">
    <source>
        <dbReference type="ARBA" id="ARBA00023065"/>
    </source>
</evidence>
<dbReference type="EC" id="7.2.2.11" evidence="13"/>
<dbReference type="PROSITE" id="PS00211">
    <property type="entry name" value="ABC_TRANSPORTER_1"/>
    <property type="match status" value="1"/>
</dbReference>
<reference evidence="17" key="1">
    <citation type="submission" date="2010-10" db="EMBL/GenBank/DDBJ databases">
        <title>Complete sequence of chromosome of Geobacillus sp. Y4.1MC1.</title>
        <authorList>
            <consortium name="US DOE Joint Genome Institute"/>
            <person name="Lucas S."/>
            <person name="Copeland A."/>
            <person name="Lapidus A."/>
            <person name="Cheng J.-F."/>
            <person name="Bruce D."/>
            <person name="Goodwin L."/>
            <person name="Pitluck S."/>
            <person name="Chertkov O."/>
            <person name="Zhang X."/>
            <person name="Detter J.C."/>
            <person name="Han C."/>
            <person name="Tapia R."/>
            <person name="Land M."/>
            <person name="Hauser L."/>
            <person name="Jeffries C."/>
            <person name="Kyrpides N."/>
            <person name="Ivanova N."/>
            <person name="Ovchinnikova G."/>
            <person name="Brumm P."/>
            <person name="Mead D."/>
            <person name="Woyke T."/>
        </authorList>
    </citation>
    <scope>NUCLEOTIDE SEQUENCE [LARGE SCALE GENOMIC DNA]</scope>
    <source>
        <strain evidence="17">Y4.1MC1</strain>
    </source>
</reference>
<dbReference type="InterPro" id="IPR013563">
    <property type="entry name" value="Oligopep_ABC_C"/>
</dbReference>
<dbReference type="SUPFAM" id="SSF52540">
    <property type="entry name" value="P-loop containing nucleoside triphosphate hydrolases"/>
    <property type="match status" value="1"/>
</dbReference>
<evidence type="ECO:0000256" key="6">
    <source>
        <dbReference type="ARBA" id="ARBA00022741"/>
    </source>
</evidence>
<keyword evidence="5" id="KW-0533">Nickel</keyword>
<keyword evidence="10" id="KW-0921">Nickel transport</keyword>
<evidence type="ECO:0000256" key="11">
    <source>
        <dbReference type="ARBA" id="ARBA00023136"/>
    </source>
</evidence>
<dbReference type="SMART" id="SM00382">
    <property type="entry name" value="AAA"/>
    <property type="match status" value="1"/>
</dbReference>
<sequence length="307" mass="33899">MAILEVENLSVSFLRYTGMFKQQTIRVIEDLHLSINKGEMMAVVGASGSGKSLLAHAILGILPENAQMSGMIRYCGETLDPVKQAALRGREIAFVPQSVNSLDPLMRVGAQVRMIAKGKDPIAKQREVFQRYRLPENVERMYPFQLSGGMARKVLLATATVSDAQVIVADEPTSGMHADDVKEALQQLKELTNQGCAVLLITHDVEAALETAHRIAVFFAGTIVEIAPSADFSGDGERLRHPYSRALWSALPQNKFMPISGVQPHPNEVREGCLFAEHCPLTTIDCKNKRPEMRELREGMVRCHHAT</sequence>
<dbReference type="GO" id="GO:0015833">
    <property type="term" value="P:peptide transport"/>
    <property type="evidence" value="ECO:0007669"/>
    <property type="project" value="InterPro"/>
</dbReference>
<dbReference type="GO" id="GO:0016887">
    <property type="term" value="F:ATP hydrolysis activity"/>
    <property type="evidence" value="ECO:0007669"/>
    <property type="project" value="InterPro"/>
</dbReference>
<dbReference type="InterPro" id="IPR027417">
    <property type="entry name" value="P-loop_NTPase"/>
</dbReference>
<comment type="catalytic activity">
    <reaction evidence="15">
        <text>Ni(2+)(out) + ATP + H2O = Ni(2+)(in) + ADP + phosphate + H(+)</text>
        <dbReference type="Rhea" id="RHEA:15557"/>
        <dbReference type="ChEBI" id="CHEBI:15377"/>
        <dbReference type="ChEBI" id="CHEBI:15378"/>
        <dbReference type="ChEBI" id="CHEBI:30616"/>
        <dbReference type="ChEBI" id="CHEBI:43474"/>
        <dbReference type="ChEBI" id="CHEBI:49786"/>
        <dbReference type="ChEBI" id="CHEBI:456216"/>
        <dbReference type="EC" id="7.2.2.11"/>
    </reaction>
    <physiologicalReaction direction="left-to-right" evidence="15">
        <dbReference type="Rhea" id="RHEA:15558"/>
    </physiologicalReaction>
</comment>
<evidence type="ECO:0000256" key="14">
    <source>
        <dbReference type="ARBA" id="ARBA00044143"/>
    </source>
</evidence>
<dbReference type="Gene3D" id="3.40.50.300">
    <property type="entry name" value="P-loop containing nucleotide triphosphate hydrolases"/>
    <property type="match status" value="1"/>
</dbReference>
<keyword evidence="11" id="KW-0472">Membrane</keyword>
<dbReference type="PROSITE" id="PS50893">
    <property type="entry name" value="ABC_TRANSPORTER_2"/>
    <property type="match status" value="1"/>
</dbReference>
<evidence type="ECO:0000256" key="7">
    <source>
        <dbReference type="ARBA" id="ARBA00022840"/>
    </source>
</evidence>
<keyword evidence="7" id="KW-0067">ATP-binding</keyword>
<evidence type="ECO:0000256" key="10">
    <source>
        <dbReference type="ARBA" id="ARBA00023112"/>
    </source>
</evidence>
<dbReference type="GO" id="GO:0015413">
    <property type="term" value="F:ABC-type nickel transporter activity"/>
    <property type="evidence" value="ECO:0007669"/>
    <property type="project" value="UniProtKB-EC"/>
</dbReference>
<proteinExistence type="inferred from homology"/>
<keyword evidence="6" id="KW-0547">Nucleotide-binding</keyword>
<dbReference type="InterPro" id="IPR003439">
    <property type="entry name" value="ABC_transporter-like_ATP-bd"/>
</dbReference>
<feature type="domain" description="ABC transporter" evidence="16">
    <location>
        <begin position="4"/>
        <end position="245"/>
    </location>
</feature>
<evidence type="ECO:0000256" key="3">
    <source>
        <dbReference type="ARBA" id="ARBA00022448"/>
    </source>
</evidence>
<evidence type="ECO:0000256" key="15">
    <source>
        <dbReference type="ARBA" id="ARBA00048610"/>
    </source>
</evidence>
<evidence type="ECO:0000256" key="8">
    <source>
        <dbReference type="ARBA" id="ARBA00022967"/>
    </source>
</evidence>
<evidence type="ECO:0000256" key="2">
    <source>
        <dbReference type="ARBA" id="ARBA00005417"/>
    </source>
</evidence>
<dbReference type="PANTHER" id="PTHR43297:SF13">
    <property type="entry name" value="NICKEL ABC TRANSPORTER, ATP-BINDING PROTEIN"/>
    <property type="match status" value="1"/>
</dbReference>
<keyword evidence="8" id="KW-1278">Translocase</keyword>
<dbReference type="GO" id="GO:0005524">
    <property type="term" value="F:ATP binding"/>
    <property type="evidence" value="ECO:0007669"/>
    <property type="project" value="UniProtKB-KW"/>
</dbReference>
<evidence type="ECO:0000256" key="12">
    <source>
        <dbReference type="ARBA" id="ARBA00038669"/>
    </source>
</evidence>
<organism evidence="17">
    <name type="scientific">Geobacillus sp. (strain Y4.1MC1)</name>
    <dbReference type="NCBI Taxonomy" id="581103"/>
    <lineage>
        <taxon>Bacteria</taxon>
        <taxon>Bacillati</taxon>
        <taxon>Bacillota</taxon>
        <taxon>Bacilli</taxon>
        <taxon>Bacillales</taxon>
        <taxon>Anoxybacillaceae</taxon>
        <taxon>Geobacillus</taxon>
    </lineage>
</organism>
<evidence type="ECO:0000256" key="1">
    <source>
        <dbReference type="ARBA" id="ARBA00004202"/>
    </source>
</evidence>
<dbReference type="Pfam" id="PF08352">
    <property type="entry name" value="oligo_HPY"/>
    <property type="match status" value="1"/>
</dbReference>
<accession>A0A7U3YIG3</accession>
<dbReference type="AlphaFoldDB" id="A0A7U3YIG3"/>
<dbReference type="GO" id="GO:0005886">
    <property type="term" value="C:plasma membrane"/>
    <property type="evidence" value="ECO:0007669"/>
    <property type="project" value="UniProtKB-SubCell"/>
</dbReference>
<evidence type="ECO:0000259" key="16">
    <source>
        <dbReference type="PROSITE" id="PS50893"/>
    </source>
</evidence>
<comment type="subcellular location">
    <subcellularLocation>
        <location evidence="1">Cell membrane</location>
        <topology evidence="1">Peripheral membrane protein</topology>
    </subcellularLocation>
</comment>
<dbReference type="InterPro" id="IPR003593">
    <property type="entry name" value="AAA+_ATPase"/>
</dbReference>
<evidence type="ECO:0000256" key="5">
    <source>
        <dbReference type="ARBA" id="ARBA00022596"/>
    </source>
</evidence>
<evidence type="ECO:0000256" key="13">
    <source>
        <dbReference type="ARBA" id="ARBA00039098"/>
    </source>
</evidence>
<dbReference type="KEGG" id="gmc:GY4MC1_3319"/>